<organism evidence="1 2">
    <name type="scientific">Cercophora newfieldiana</name>
    <dbReference type="NCBI Taxonomy" id="92897"/>
    <lineage>
        <taxon>Eukaryota</taxon>
        <taxon>Fungi</taxon>
        <taxon>Dikarya</taxon>
        <taxon>Ascomycota</taxon>
        <taxon>Pezizomycotina</taxon>
        <taxon>Sordariomycetes</taxon>
        <taxon>Sordariomycetidae</taxon>
        <taxon>Sordariales</taxon>
        <taxon>Lasiosphaeriaceae</taxon>
        <taxon>Cercophora</taxon>
    </lineage>
</organism>
<comment type="caution">
    <text evidence="1">The sequence shown here is derived from an EMBL/GenBank/DDBJ whole genome shotgun (WGS) entry which is preliminary data.</text>
</comment>
<proteinExistence type="predicted"/>
<accession>A0AA40CSN6</accession>
<evidence type="ECO:0000313" key="1">
    <source>
        <dbReference type="EMBL" id="KAK0649820.1"/>
    </source>
</evidence>
<evidence type="ECO:0000313" key="2">
    <source>
        <dbReference type="Proteomes" id="UP001174936"/>
    </source>
</evidence>
<reference evidence="1" key="1">
    <citation type="submission" date="2023-06" db="EMBL/GenBank/DDBJ databases">
        <title>Genome-scale phylogeny and comparative genomics of the fungal order Sordariales.</title>
        <authorList>
            <consortium name="Lawrence Berkeley National Laboratory"/>
            <person name="Hensen N."/>
            <person name="Bonometti L."/>
            <person name="Westerberg I."/>
            <person name="Brannstrom I.O."/>
            <person name="Guillou S."/>
            <person name="Cros-Aarteil S."/>
            <person name="Calhoun S."/>
            <person name="Haridas S."/>
            <person name="Kuo A."/>
            <person name="Mondo S."/>
            <person name="Pangilinan J."/>
            <person name="Riley R."/>
            <person name="Labutti K."/>
            <person name="Andreopoulos B."/>
            <person name="Lipzen A."/>
            <person name="Chen C."/>
            <person name="Yanf M."/>
            <person name="Daum C."/>
            <person name="Ng V."/>
            <person name="Clum A."/>
            <person name="Steindorff A."/>
            <person name="Ohm R."/>
            <person name="Martin F."/>
            <person name="Silar P."/>
            <person name="Natvig D."/>
            <person name="Lalanne C."/>
            <person name="Gautier V."/>
            <person name="Ament-Velasquez S.L."/>
            <person name="Kruys A."/>
            <person name="Hutchinson M.I."/>
            <person name="Powell A.J."/>
            <person name="Barry K."/>
            <person name="Miller A.N."/>
            <person name="Grigoriev I.V."/>
            <person name="Debuchy R."/>
            <person name="Gladieux P."/>
            <person name="Thoren M.H."/>
            <person name="Johannesson H."/>
        </authorList>
    </citation>
    <scope>NUCLEOTIDE SEQUENCE</scope>
    <source>
        <strain evidence="1">SMH2532-1</strain>
    </source>
</reference>
<protein>
    <submittedName>
        <fullName evidence="1">Uncharacterized protein</fullName>
    </submittedName>
</protein>
<sequence length="761" mass="86747">MPSGIPVTAVELMDKLRELYWDSVRTEARNMIEFYVELRDSNLTLKTEVPFDACSETDRLSSVGSQSGFDEDSSSDLYKETMETARVEQVRLHHTSGQMTTIICGMTCSQCERLIRSPTFYECRENCEPRCFYEISEEASLARFRDYLSTASDQSAHPPFRVCSFCMTTAESESLITCDVAHLHETTYRLPTLENHPTICVKLNEAESRRRKQQNVNKDSQTKDQETARTRFIDKCLQSTDGLWPIDPRHFIRTAGLMMKGHYAPSGNFHLSLMFGPLIFESGLPKINHGVLISPRPPPAFFTDGGVGDVNDAWRKKELPFFYWDKDKKKPHLGKTDEVFRKPRPILACLKRVYSAAFSGYPESASQREAAVVACLIECGDRYATLAGSLKDTEKRREELGKLGDDLQSQLKICLGEEVDKHLSRIANKLVQHEERGEWSILTNNCQLLVNLLLSGEDFEYIIPLPPKDLRDQNFRWPRYLISFGNHIEGFGKSLYQPNCLMTQYNQSNRMVDYDLVEFMERCSEPHSKSLTVINQFLSRRNSGKDKDGNDETLIRCLDTLWALPGDTLSLLQFHFLRPPHKYPYHLDEDCWVKSRLRAMQLLDVVAVFTSALGNSLYRLFTRDPKLLSRITIPPARVLGNFRADEKLRIIDTLGPRGTFYDIVNRVPNAMSRVVEEPSRFWKTSSNAGDSDDPVHGEEVVCRIVGWFVAPLSAVSPALGAAIGGSFRLHENFWITVNVGTHTYALQYMCKEAKKVRDGRG</sequence>
<name>A0AA40CSN6_9PEZI</name>
<keyword evidence="2" id="KW-1185">Reference proteome</keyword>
<gene>
    <name evidence="1" type="ORF">B0T16DRAFT_508725</name>
</gene>
<dbReference type="AlphaFoldDB" id="A0AA40CSN6"/>
<dbReference type="EMBL" id="JAULSV010000003">
    <property type="protein sequence ID" value="KAK0649820.1"/>
    <property type="molecule type" value="Genomic_DNA"/>
</dbReference>
<dbReference type="Proteomes" id="UP001174936">
    <property type="component" value="Unassembled WGS sequence"/>
</dbReference>